<feature type="transmembrane region" description="Helical" evidence="1">
    <location>
        <begin position="82"/>
        <end position="107"/>
    </location>
</feature>
<proteinExistence type="predicted"/>
<evidence type="ECO:0000256" key="1">
    <source>
        <dbReference type="SAM" id="Phobius"/>
    </source>
</evidence>
<sequence length="155" mass="17437">MANRFRGFAGMFSSAAKNSTRTEGFGARKFSSKTEKSTKIPKEDFYHEYMKDTYGENYESLTYAERKKISTKRINRQVDRDMIKVLSIGVAGGLVVSFLYGGVAFVWKAYQNALKKKTMSANTAHCHFYDLAFKKCFLRPGGLSPPVSGGVKQEK</sequence>
<keyword evidence="1" id="KW-0812">Transmembrane</keyword>
<protein>
    <submittedName>
        <fullName evidence="2">Uncharacterized protein</fullName>
    </submittedName>
</protein>
<comment type="caution">
    <text evidence="2">The sequence shown here is derived from an EMBL/GenBank/DDBJ whole genome shotgun (WGS) entry which is preliminary data.</text>
</comment>
<dbReference type="EMBL" id="JAJJMA010167966">
    <property type="protein sequence ID" value="MCL7036440.1"/>
    <property type="molecule type" value="Genomic_DNA"/>
</dbReference>
<keyword evidence="1" id="KW-0472">Membrane</keyword>
<evidence type="ECO:0000313" key="3">
    <source>
        <dbReference type="Proteomes" id="UP001177140"/>
    </source>
</evidence>
<accession>A0AA41V6D3</accession>
<reference evidence="2" key="1">
    <citation type="submission" date="2022-03" db="EMBL/GenBank/DDBJ databases">
        <title>A functionally conserved STORR gene fusion in Papaver species that diverged 16.8 million years ago.</title>
        <authorList>
            <person name="Catania T."/>
        </authorList>
    </citation>
    <scope>NUCLEOTIDE SEQUENCE</scope>
    <source>
        <strain evidence="2">S-191538</strain>
    </source>
</reference>
<gene>
    <name evidence="2" type="ORF">MKW94_012329</name>
</gene>
<keyword evidence="3" id="KW-1185">Reference proteome</keyword>
<keyword evidence="1" id="KW-1133">Transmembrane helix</keyword>
<organism evidence="2 3">
    <name type="scientific">Papaver nudicaule</name>
    <name type="common">Iceland poppy</name>
    <dbReference type="NCBI Taxonomy" id="74823"/>
    <lineage>
        <taxon>Eukaryota</taxon>
        <taxon>Viridiplantae</taxon>
        <taxon>Streptophyta</taxon>
        <taxon>Embryophyta</taxon>
        <taxon>Tracheophyta</taxon>
        <taxon>Spermatophyta</taxon>
        <taxon>Magnoliopsida</taxon>
        <taxon>Ranunculales</taxon>
        <taxon>Papaveraceae</taxon>
        <taxon>Papaveroideae</taxon>
        <taxon>Papaver</taxon>
    </lineage>
</organism>
<name>A0AA41V6D3_PAPNU</name>
<evidence type="ECO:0000313" key="2">
    <source>
        <dbReference type="EMBL" id="MCL7036440.1"/>
    </source>
</evidence>
<dbReference type="AlphaFoldDB" id="A0AA41V6D3"/>
<dbReference type="Proteomes" id="UP001177140">
    <property type="component" value="Unassembled WGS sequence"/>
</dbReference>